<accession>A0A182XTN0</accession>
<evidence type="ECO:0000313" key="3">
    <source>
        <dbReference type="Proteomes" id="UP000076407"/>
    </source>
</evidence>
<dbReference type="EnsemblMetazoa" id="AQUA015166-RA">
    <property type="protein sequence ID" value="AQUA015166-PA"/>
    <property type="gene ID" value="AQUA015166"/>
</dbReference>
<protein>
    <submittedName>
        <fullName evidence="2">Uncharacterized protein</fullName>
    </submittedName>
</protein>
<reference evidence="2" key="1">
    <citation type="submission" date="2020-05" db="UniProtKB">
        <authorList>
            <consortium name="EnsemblMetazoa"/>
        </authorList>
    </citation>
    <scope>IDENTIFICATION</scope>
    <source>
        <strain evidence="2">SANGQUA</strain>
    </source>
</reference>
<sequence length="50" mass="5776">MSFVFLIIVLCFSFSNLTANATAQLTFSRDLYGGFKYFFSLNLILFTMFN</sequence>
<evidence type="ECO:0000313" key="2">
    <source>
        <dbReference type="EnsemblMetazoa" id="AQUA015166-PA"/>
    </source>
</evidence>
<dbReference type="VEuPathDB" id="VectorBase:AQUA015166"/>
<feature type="chain" id="PRO_5008143393" evidence="1">
    <location>
        <begin position="20"/>
        <end position="50"/>
    </location>
</feature>
<organism evidence="2 3">
    <name type="scientific">Anopheles quadriannulatus</name>
    <name type="common">Mosquito</name>
    <dbReference type="NCBI Taxonomy" id="34691"/>
    <lineage>
        <taxon>Eukaryota</taxon>
        <taxon>Metazoa</taxon>
        <taxon>Ecdysozoa</taxon>
        <taxon>Arthropoda</taxon>
        <taxon>Hexapoda</taxon>
        <taxon>Insecta</taxon>
        <taxon>Pterygota</taxon>
        <taxon>Neoptera</taxon>
        <taxon>Endopterygota</taxon>
        <taxon>Diptera</taxon>
        <taxon>Nematocera</taxon>
        <taxon>Culicoidea</taxon>
        <taxon>Culicidae</taxon>
        <taxon>Anophelinae</taxon>
        <taxon>Anopheles</taxon>
    </lineage>
</organism>
<keyword evidence="1" id="KW-0732">Signal</keyword>
<feature type="signal peptide" evidence="1">
    <location>
        <begin position="1"/>
        <end position="19"/>
    </location>
</feature>
<dbReference type="Proteomes" id="UP000076407">
    <property type="component" value="Unassembled WGS sequence"/>
</dbReference>
<evidence type="ECO:0000256" key="1">
    <source>
        <dbReference type="SAM" id="SignalP"/>
    </source>
</evidence>
<keyword evidence="3" id="KW-1185">Reference proteome</keyword>
<name>A0A182XTN0_ANOQN</name>
<dbReference type="AlphaFoldDB" id="A0A182XTN0"/>
<proteinExistence type="predicted"/>